<evidence type="ECO:0000259" key="3">
    <source>
        <dbReference type="Pfam" id="PF06808"/>
    </source>
</evidence>
<feature type="transmembrane region" description="Helical" evidence="2">
    <location>
        <begin position="130"/>
        <end position="146"/>
    </location>
</feature>
<dbReference type="EMBL" id="CP036402">
    <property type="protein sequence ID" value="QBI19412.1"/>
    <property type="molecule type" value="Genomic_DNA"/>
</dbReference>
<organism evidence="4 5">
    <name type="scientific">Egibacter rhizosphaerae</name>
    <dbReference type="NCBI Taxonomy" id="1670831"/>
    <lineage>
        <taxon>Bacteria</taxon>
        <taxon>Bacillati</taxon>
        <taxon>Actinomycetota</taxon>
        <taxon>Nitriliruptoria</taxon>
        <taxon>Egibacterales</taxon>
        <taxon>Egibacteraceae</taxon>
        <taxon>Egibacter</taxon>
    </lineage>
</organism>
<feature type="region of interest" description="Disordered" evidence="1">
    <location>
        <begin position="1"/>
        <end position="60"/>
    </location>
</feature>
<feature type="compositionally biased region" description="Basic and acidic residues" evidence="1">
    <location>
        <begin position="33"/>
        <end position="50"/>
    </location>
</feature>
<name>A0A411YE50_9ACTN</name>
<keyword evidence="2" id="KW-0812">Transmembrane</keyword>
<feature type="transmembrane region" description="Helical" evidence="2">
    <location>
        <begin position="73"/>
        <end position="95"/>
    </location>
</feature>
<evidence type="ECO:0000256" key="2">
    <source>
        <dbReference type="SAM" id="Phobius"/>
    </source>
</evidence>
<accession>A0A411YE50</accession>
<feature type="transmembrane region" description="Helical" evidence="2">
    <location>
        <begin position="474"/>
        <end position="496"/>
    </location>
</feature>
<proteinExistence type="predicted"/>
<dbReference type="InterPro" id="IPR011853">
    <property type="entry name" value="TRAP_DctM-Dct_fused"/>
</dbReference>
<feature type="transmembrane region" description="Helical" evidence="2">
    <location>
        <begin position="278"/>
        <end position="301"/>
    </location>
</feature>
<evidence type="ECO:0000256" key="1">
    <source>
        <dbReference type="SAM" id="MobiDB-lite"/>
    </source>
</evidence>
<feature type="transmembrane region" description="Helical" evidence="2">
    <location>
        <begin position="101"/>
        <end position="118"/>
    </location>
</feature>
<keyword evidence="5" id="KW-1185">Reference proteome</keyword>
<feature type="transmembrane region" description="Helical" evidence="2">
    <location>
        <begin position="671"/>
        <end position="695"/>
    </location>
</feature>
<evidence type="ECO:0000313" key="5">
    <source>
        <dbReference type="Proteomes" id="UP000291469"/>
    </source>
</evidence>
<gene>
    <name evidence="4" type="ORF">ER308_07505</name>
</gene>
<dbReference type="Pfam" id="PF06808">
    <property type="entry name" value="DctM"/>
    <property type="match status" value="1"/>
</dbReference>
<dbReference type="RefSeq" id="WP_131154409.1">
    <property type="nucleotide sequence ID" value="NZ_CP036402.1"/>
</dbReference>
<feature type="transmembrane region" description="Helical" evidence="2">
    <location>
        <begin position="152"/>
        <end position="168"/>
    </location>
</feature>
<protein>
    <submittedName>
        <fullName evidence="4">TRAP transporter permease</fullName>
    </submittedName>
</protein>
<feature type="transmembrane region" description="Helical" evidence="2">
    <location>
        <begin position="211"/>
        <end position="229"/>
    </location>
</feature>
<feature type="transmembrane region" description="Helical" evidence="2">
    <location>
        <begin position="408"/>
        <end position="425"/>
    </location>
</feature>
<dbReference type="NCBIfam" id="TIGR02123">
    <property type="entry name" value="TRAP_fused"/>
    <property type="match status" value="1"/>
</dbReference>
<keyword evidence="2" id="KW-1133">Transmembrane helix</keyword>
<feature type="transmembrane region" description="Helical" evidence="2">
    <location>
        <begin position="584"/>
        <end position="604"/>
    </location>
</feature>
<dbReference type="PANTHER" id="PTHR43849">
    <property type="entry name" value="BLL3936 PROTEIN"/>
    <property type="match status" value="1"/>
</dbReference>
<dbReference type="InterPro" id="IPR010656">
    <property type="entry name" value="DctM"/>
</dbReference>
<evidence type="ECO:0000313" key="4">
    <source>
        <dbReference type="EMBL" id="QBI19412.1"/>
    </source>
</evidence>
<reference evidence="4 5" key="1">
    <citation type="submission" date="2019-01" db="EMBL/GenBank/DDBJ databases">
        <title>Egibacter rhizosphaerae EGI 80759T.</title>
        <authorList>
            <person name="Chen D.-D."/>
            <person name="Tian Y."/>
            <person name="Jiao J.-Y."/>
            <person name="Zhang X.-T."/>
            <person name="Zhang Y.-G."/>
            <person name="Zhang Y."/>
            <person name="Xiao M."/>
            <person name="Shu W.-S."/>
            <person name="Li W.-J."/>
        </authorList>
    </citation>
    <scope>NUCLEOTIDE SEQUENCE [LARGE SCALE GENOMIC DNA]</scope>
    <source>
        <strain evidence="4 5">EGI 80759</strain>
    </source>
</reference>
<feature type="transmembrane region" description="Helical" evidence="2">
    <location>
        <begin position="724"/>
        <end position="741"/>
    </location>
</feature>
<dbReference type="OrthoDB" id="9759894at2"/>
<dbReference type="KEGG" id="erz:ER308_07505"/>
<feature type="transmembrane region" description="Helical" evidence="2">
    <location>
        <begin position="558"/>
        <end position="577"/>
    </location>
</feature>
<dbReference type="AlphaFoldDB" id="A0A411YE50"/>
<feature type="transmembrane region" description="Helical" evidence="2">
    <location>
        <begin position="180"/>
        <end position="199"/>
    </location>
</feature>
<sequence>MGEDSKRSAEPGAAGSGDGWNDPHAQRGQTPENLDRGDAESEDLSEHVEQLEAQSFADSQPGTRSQMRAFWRWAIFLLALGYTLFHVYTAIVGTLPTHQHRPLHLAGALGLIFLLYPAKQHPGPKEKRRSWVLTLVGLAVLGYLVATEEAGLHAVLPAVGVLAVVQIARHLPWHILGMPIADLVLAVGGFSSGMYLFLFGDEVARRAGIETEVDIAFGVLGTLLVLVAVQRVIGTPLVAVSMAALGYAYLGPHLPGFFQHSGYTIDRIIANSFLGSEGIFGTPIAISSTFIFMFMVFASMLQRTGMERFFTQLAFGATGWMTGGPGKVGVLTSAFSGTITGSSVANTVGNGAFTIPMMKRAGYKAEFAGAIEASSSTGGQLAPPIMGAAAFIMIEFTGIPYIEIIQAAIIPAILYFTAQFVVIHYESKRQGVRGLPRDQLPNVPRLMFTKGYLLIPIIFIFIILAMGFTPLTSALYAVYATVVVNLVVQVIAVMINKWRSLEDRLTITTLLDGLVDAARIALPVIAACAAAGLIAGVVTLTGLGLRLSDGILQLANETLIFTMIFAMIACLILGIGLPTTANYVITATLAAPALLVFDPVPLIAAHFFVYYFGVMADITPPVSLASYAASGIARSNPFMTGVQSVRIALGGFLVPYMFVLSPELLLQDWTWAFGSLAVITAVAGIFFLGTGVAGFMDRKLNPVVRALMIGVGLALLYGDPITDGLGLGVGAAVFVWQWWTGRSRRAVEKAAV</sequence>
<feature type="transmembrane region" description="Helical" evidence="2">
    <location>
        <begin position="517"/>
        <end position="538"/>
    </location>
</feature>
<dbReference type="Proteomes" id="UP000291469">
    <property type="component" value="Chromosome"/>
</dbReference>
<feature type="transmembrane region" description="Helical" evidence="2">
    <location>
        <begin position="446"/>
        <end position="468"/>
    </location>
</feature>
<feature type="transmembrane region" description="Helical" evidence="2">
    <location>
        <begin position="236"/>
        <end position="258"/>
    </location>
</feature>
<feature type="domain" description="TRAP C4-dicarboxylate transport system permease DctM subunit" evidence="3">
    <location>
        <begin position="220"/>
        <end position="670"/>
    </location>
</feature>
<keyword evidence="2" id="KW-0472">Membrane</keyword>
<feature type="transmembrane region" description="Helical" evidence="2">
    <location>
        <begin position="645"/>
        <end position="665"/>
    </location>
</feature>
<dbReference type="PANTHER" id="PTHR43849:SF2">
    <property type="entry name" value="BLL3936 PROTEIN"/>
    <property type="match status" value="1"/>
</dbReference>